<evidence type="ECO:0000259" key="2">
    <source>
        <dbReference type="Pfam" id="PF18962"/>
    </source>
</evidence>
<reference evidence="3 4" key="1">
    <citation type="submission" date="2019-08" db="EMBL/GenBank/DDBJ databases">
        <title>Formosa sediminis sp. nov., isolated from marine sediment.</title>
        <authorList>
            <person name="Cao W.R."/>
        </authorList>
    </citation>
    <scope>NUCLEOTIDE SEQUENCE [LARGE SCALE GENOMIC DNA]</scope>
    <source>
        <strain evidence="3 4">1494</strain>
    </source>
</reference>
<protein>
    <submittedName>
        <fullName evidence="3">T9SS type A sorting domain-containing protein</fullName>
    </submittedName>
</protein>
<feature type="domain" description="Secretion system C-terminal sorting" evidence="2">
    <location>
        <begin position="206"/>
        <end position="272"/>
    </location>
</feature>
<comment type="caution">
    <text evidence="3">The sequence shown here is derived from an EMBL/GenBank/DDBJ whole genome shotgun (WGS) entry which is preliminary data.</text>
</comment>
<name>A0A5D0GCE8_9FLAO</name>
<proteinExistence type="predicted"/>
<accession>A0A5D0GCE8</accession>
<organism evidence="3 4">
    <name type="scientific">Formosa maritima</name>
    <dbReference type="NCBI Taxonomy" id="2592046"/>
    <lineage>
        <taxon>Bacteria</taxon>
        <taxon>Pseudomonadati</taxon>
        <taxon>Bacteroidota</taxon>
        <taxon>Flavobacteriia</taxon>
        <taxon>Flavobacteriales</taxon>
        <taxon>Flavobacteriaceae</taxon>
        <taxon>Formosa</taxon>
    </lineage>
</organism>
<sequence length="273" mass="30080">MTNKSLNMKNIYFTALFCFIACVSYSQEYQLGIVHISEYNFKIVSIPDFDSTGNTDMSDVGFTLVLPAGAIDVTNHTSLLAGRTWSAQEYDATFLSGLGLGDGTKDVFQFNMPPGQSILSHTNGQHIDLVSFSITSSPVSGNMYFLLNTDPIAVGALGVLDSFYNSNIDGTTTQDYFSIPAPELNNFMFSTLNVEQVILEDNTITVYPNPVSNYINIATTNHIQKVDIFDILGKKVKQESRSNKINVNHLQAGIYLVKVITDKGQITKKIVIE</sequence>
<dbReference type="AlphaFoldDB" id="A0A5D0GCE8"/>
<gene>
    <name evidence="3" type="ORF">FVF61_06045</name>
</gene>
<dbReference type="Proteomes" id="UP000324550">
    <property type="component" value="Unassembled WGS sequence"/>
</dbReference>
<dbReference type="InterPro" id="IPR026444">
    <property type="entry name" value="Secre_tail"/>
</dbReference>
<keyword evidence="1" id="KW-0732">Signal</keyword>
<evidence type="ECO:0000313" key="3">
    <source>
        <dbReference type="EMBL" id="TYA56693.1"/>
    </source>
</evidence>
<keyword evidence="4" id="KW-1185">Reference proteome</keyword>
<dbReference type="Pfam" id="PF18962">
    <property type="entry name" value="Por_Secre_tail"/>
    <property type="match status" value="1"/>
</dbReference>
<evidence type="ECO:0000313" key="4">
    <source>
        <dbReference type="Proteomes" id="UP000324550"/>
    </source>
</evidence>
<evidence type="ECO:0000256" key="1">
    <source>
        <dbReference type="ARBA" id="ARBA00022729"/>
    </source>
</evidence>
<dbReference type="NCBIfam" id="TIGR04183">
    <property type="entry name" value="Por_Secre_tail"/>
    <property type="match status" value="1"/>
</dbReference>
<dbReference type="EMBL" id="VSFC01000030">
    <property type="protein sequence ID" value="TYA56693.1"/>
    <property type="molecule type" value="Genomic_DNA"/>
</dbReference>